<evidence type="ECO:0000313" key="2">
    <source>
        <dbReference type="Proteomes" id="UP001281761"/>
    </source>
</evidence>
<sequence length="255" mass="29319">MNRAELSILRLGQRTRWVDRSSAMNELDALIRQTGGLQEHDFDAFISKATEIMRHIRFNLNVLFIPEELAVSLVSRVFEILESSLLAFSHPLTRIYTPLSNKQATVCFTILRCALIPCRQYLHVLCQTYRKATDRTFVYWFLSLVGRLLRLSPLNEEIARFSRFIPFGYVIPHILVESEDDHTVRDNLVELSSGMAEWKKRDSSTFHVGLIILRDVFSEGFDNCLEMRLMNDGKGGWSSSIQIFSQQTIRGLGGN</sequence>
<reference evidence="1 2" key="1">
    <citation type="journal article" date="2022" name="bioRxiv">
        <title>Genomics of Preaxostyla Flagellates Illuminates Evolutionary Transitions and the Path Towards Mitochondrial Loss.</title>
        <authorList>
            <person name="Novak L.V.F."/>
            <person name="Treitli S.C."/>
            <person name="Pyrih J."/>
            <person name="Halakuc P."/>
            <person name="Pipaliya S.V."/>
            <person name="Vacek V."/>
            <person name="Brzon O."/>
            <person name="Soukal P."/>
            <person name="Eme L."/>
            <person name="Dacks J.B."/>
            <person name="Karnkowska A."/>
            <person name="Elias M."/>
            <person name="Hampl V."/>
        </authorList>
    </citation>
    <scope>NUCLEOTIDE SEQUENCE [LARGE SCALE GENOMIC DNA]</scope>
    <source>
        <strain evidence="1">NAU3</strain>
        <tissue evidence="1">Gut</tissue>
    </source>
</reference>
<proteinExistence type="predicted"/>
<name>A0ABQ9XEF3_9EUKA</name>
<organism evidence="1 2">
    <name type="scientific">Blattamonas nauphoetae</name>
    <dbReference type="NCBI Taxonomy" id="2049346"/>
    <lineage>
        <taxon>Eukaryota</taxon>
        <taxon>Metamonada</taxon>
        <taxon>Preaxostyla</taxon>
        <taxon>Oxymonadida</taxon>
        <taxon>Blattamonas</taxon>
    </lineage>
</organism>
<evidence type="ECO:0000313" key="1">
    <source>
        <dbReference type="EMBL" id="KAK2949032.1"/>
    </source>
</evidence>
<accession>A0ABQ9XEF3</accession>
<protein>
    <submittedName>
        <fullName evidence="1">Uncharacterized protein</fullName>
    </submittedName>
</protein>
<gene>
    <name evidence="1" type="ORF">BLNAU_16032</name>
</gene>
<comment type="caution">
    <text evidence="1">The sequence shown here is derived from an EMBL/GenBank/DDBJ whole genome shotgun (WGS) entry which is preliminary data.</text>
</comment>
<dbReference type="EMBL" id="JARBJD010000164">
    <property type="protein sequence ID" value="KAK2949032.1"/>
    <property type="molecule type" value="Genomic_DNA"/>
</dbReference>
<keyword evidence="2" id="KW-1185">Reference proteome</keyword>
<dbReference type="Proteomes" id="UP001281761">
    <property type="component" value="Unassembled WGS sequence"/>
</dbReference>